<evidence type="ECO:0000313" key="2">
    <source>
        <dbReference type="EMBL" id="URE15981.1"/>
    </source>
</evidence>
<protein>
    <submittedName>
        <fullName evidence="2">Uncharacterized protein</fullName>
    </submittedName>
</protein>
<keyword evidence="3" id="KW-1185">Reference proteome</keyword>
<evidence type="ECO:0000313" key="3">
    <source>
        <dbReference type="Proteomes" id="UP001055439"/>
    </source>
</evidence>
<feature type="region of interest" description="Disordered" evidence="1">
    <location>
        <begin position="1"/>
        <end position="21"/>
    </location>
</feature>
<organism evidence="2 3">
    <name type="scientific">Musa troglodytarum</name>
    <name type="common">fe'i banana</name>
    <dbReference type="NCBI Taxonomy" id="320322"/>
    <lineage>
        <taxon>Eukaryota</taxon>
        <taxon>Viridiplantae</taxon>
        <taxon>Streptophyta</taxon>
        <taxon>Embryophyta</taxon>
        <taxon>Tracheophyta</taxon>
        <taxon>Spermatophyta</taxon>
        <taxon>Magnoliopsida</taxon>
        <taxon>Liliopsida</taxon>
        <taxon>Zingiberales</taxon>
        <taxon>Musaceae</taxon>
        <taxon>Musa</taxon>
    </lineage>
</organism>
<accession>A0A9E7KFY2</accession>
<evidence type="ECO:0000256" key="1">
    <source>
        <dbReference type="SAM" id="MobiDB-lite"/>
    </source>
</evidence>
<dbReference type="AlphaFoldDB" id="A0A9E7KFY2"/>
<proteinExistence type="predicted"/>
<dbReference type="Proteomes" id="UP001055439">
    <property type="component" value="Chromosome 7"/>
</dbReference>
<dbReference type="OrthoDB" id="449052at2759"/>
<reference evidence="2" key="1">
    <citation type="submission" date="2022-05" db="EMBL/GenBank/DDBJ databases">
        <title>The Musa troglodytarum L. genome provides insights into the mechanism of non-climacteric behaviour and enrichment of carotenoids.</title>
        <authorList>
            <person name="Wang J."/>
        </authorList>
    </citation>
    <scope>NUCLEOTIDE SEQUENCE</scope>
    <source>
        <tissue evidence="2">Leaf</tissue>
    </source>
</reference>
<gene>
    <name evidence="2" type="ORF">MUK42_12152</name>
</gene>
<sequence>MERQQSGESCSLYDGTRGNPLPRSLVDAWGLRTERGEDMEPEELANCESQRLHPRSRNCVRNEMSTSIEECLSSLRSLCDDLVRDGSVGLLLKRSFPNEGRHNLYIAFVLYSFSALEF</sequence>
<name>A0A9E7KFY2_9LILI</name>
<dbReference type="EMBL" id="CP097509">
    <property type="protein sequence ID" value="URE15981.1"/>
    <property type="molecule type" value="Genomic_DNA"/>
</dbReference>